<evidence type="ECO:0000313" key="3">
    <source>
        <dbReference type="Proteomes" id="UP000062519"/>
    </source>
</evidence>
<evidence type="ECO:0000313" key="2">
    <source>
        <dbReference type="EMBL" id="AOJ04710.1"/>
    </source>
</evidence>
<keyword evidence="3" id="KW-1185">Reference proteome</keyword>
<evidence type="ECO:0000256" key="1">
    <source>
        <dbReference type="SAM" id="MobiDB-lite"/>
    </source>
</evidence>
<proteinExistence type="predicted"/>
<dbReference type="EMBL" id="CP013387">
    <property type="protein sequence ID" value="AOJ04710.1"/>
    <property type="molecule type" value="Genomic_DNA"/>
</dbReference>
<name>A0A1B4FM23_9BURK</name>
<dbReference type="AlphaFoldDB" id="A0A1B4FM23"/>
<feature type="region of interest" description="Disordered" evidence="1">
    <location>
        <begin position="79"/>
        <end position="115"/>
    </location>
</feature>
<organism evidence="2 3">
    <name type="scientific">Burkholderia mayonis</name>
    <dbReference type="NCBI Taxonomy" id="1385591"/>
    <lineage>
        <taxon>Bacteria</taxon>
        <taxon>Pseudomonadati</taxon>
        <taxon>Pseudomonadota</taxon>
        <taxon>Betaproteobacteria</taxon>
        <taxon>Burkholderiales</taxon>
        <taxon>Burkholderiaceae</taxon>
        <taxon>Burkholderia</taxon>
        <taxon>pseudomallei group</taxon>
    </lineage>
</organism>
<protein>
    <submittedName>
        <fullName evidence="2">Uncharacterized protein</fullName>
    </submittedName>
</protein>
<dbReference type="KEGG" id="buu:WS70_23355"/>
<reference evidence="2 3" key="1">
    <citation type="submission" date="2015-12" db="EMBL/GenBank/DDBJ databases">
        <title>Diversity of Burkholderia near neighbor genomes.</title>
        <authorList>
            <person name="Sahl J."/>
            <person name="Wagner D."/>
            <person name="Keim P."/>
        </authorList>
    </citation>
    <scope>NUCLEOTIDE SEQUENCE [LARGE SCALE GENOMIC DNA]</scope>
    <source>
        <strain evidence="2 3">BDU6</strain>
    </source>
</reference>
<feature type="compositionally biased region" description="Low complexity" evidence="1">
    <location>
        <begin position="95"/>
        <end position="109"/>
    </location>
</feature>
<feature type="compositionally biased region" description="Basic residues" evidence="1">
    <location>
        <begin position="82"/>
        <end position="94"/>
    </location>
</feature>
<dbReference type="Proteomes" id="UP000062519">
    <property type="component" value="Chromosome 2"/>
</dbReference>
<accession>A0A1B4FM23</accession>
<sequence>MIPCDVCQLLLAERHPASGVPLVAVGKPTRLRPLLRKPIEIGKYRCGACGANWIRETDASAPDQVHWLFLGNASSILEPAARKRSSSHGKRSSSHGKQAPADEPQAQPADAERVA</sequence>
<gene>
    <name evidence="2" type="ORF">WS70_23355</name>
</gene>
<dbReference type="RefSeq" id="WP_059473046.1">
    <property type="nucleotide sequence ID" value="NZ_CP013387.1"/>
</dbReference>